<accession>A0ABR1HK33</accession>
<reference evidence="2 3" key="1">
    <citation type="journal article" date="2025" name="Microbiol. Resour. Announc.">
        <title>Draft genome sequences for Neonectria magnoliae and Neonectria punicea, canker pathogens of Liriodendron tulipifera and Acer saccharum in West Virginia.</title>
        <authorList>
            <person name="Petronek H.M."/>
            <person name="Kasson M.T."/>
            <person name="Metheny A.M."/>
            <person name="Stauder C.M."/>
            <person name="Lovett B."/>
            <person name="Lynch S.C."/>
            <person name="Garnas J.R."/>
            <person name="Kasson L.R."/>
            <person name="Stajich J.E."/>
        </authorList>
    </citation>
    <scope>NUCLEOTIDE SEQUENCE [LARGE SCALE GENOMIC DNA]</scope>
    <source>
        <strain evidence="2 3">NRRL 64651</strain>
    </source>
</reference>
<dbReference type="Proteomes" id="UP001498421">
    <property type="component" value="Unassembled WGS sequence"/>
</dbReference>
<gene>
    <name evidence="2" type="ORF">QQZ08_010027</name>
</gene>
<comment type="caution">
    <text evidence="2">The sequence shown here is derived from an EMBL/GenBank/DDBJ whole genome shotgun (WGS) entry which is preliminary data.</text>
</comment>
<feature type="compositionally biased region" description="Basic and acidic residues" evidence="1">
    <location>
        <begin position="96"/>
        <end position="105"/>
    </location>
</feature>
<sequence length="170" mass="19259">MPESGQDQDILRSFVGFMFFGVPNNGLVNPVLHDMSHGYPNQELIREVVIEPNAQIPEKLSRLNDDFADIVIKLESSRKRKVGRACYSQSSMSNKDPQKQEDGKWERVGPKVLMVNKESASQPLLRCAATSIDSDHYKLAKFRPDQIEYTAVANKLGEWIESRGKAWGKH</sequence>
<keyword evidence="3" id="KW-1185">Reference proteome</keyword>
<protein>
    <submittedName>
        <fullName evidence="2">Uncharacterized protein</fullName>
    </submittedName>
</protein>
<proteinExistence type="predicted"/>
<evidence type="ECO:0000313" key="2">
    <source>
        <dbReference type="EMBL" id="KAK7421250.1"/>
    </source>
</evidence>
<name>A0ABR1HK33_9HYPO</name>
<evidence type="ECO:0000313" key="3">
    <source>
        <dbReference type="Proteomes" id="UP001498421"/>
    </source>
</evidence>
<organism evidence="2 3">
    <name type="scientific">Neonectria magnoliae</name>
    <dbReference type="NCBI Taxonomy" id="2732573"/>
    <lineage>
        <taxon>Eukaryota</taxon>
        <taxon>Fungi</taxon>
        <taxon>Dikarya</taxon>
        <taxon>Ascomycota</taxon>
        <taxon>Pezizomycotina</taxon>
        <taxon>Sordariomycetes</taxon>
        <taxon>Hypocreomycetidae</taxon>
        <taxon>Hypocreales</taxon>
        <taxon>Nectriaceae</taxon>
        <taxon>Neonectria</taxon>
    </lineage>
</organism>
<dbReference type="EMBL" id="JAZAVK010000123">
    <property type="protein sequence ID" value="KAK7421250.1"/>
    <property type="molecule type" value="Genomic_DNA"/>
</dbReference>
<feature type="region of interest" description="Disordered" evidence="1">
    <location>
        <begin position="81"/>
        <end position="105"/>
    </location>
</feature>
<evidence type="ECO:0000256" key="1">
    <source>
        <dbReference type="SAM" id="MobiDB-lite"/>
    </source>
</evidence>